<comment type="caution">
    <text evidence="9">The sequence shown here is derived from an EMBL/GenBank/DDBJ whole genome shotgun (WGS) entry which is preliminary data.</text>
</comment>
<dbReference type="PANTHER" id="PTHR30151:SF0">
    <property type="entry name" value="ABC TRANSPORTER PERMEASE PROTEIN MJ0413-RELATED"/>
    <property type="match status" value="1"/>
</dbReference>
<proteinExistence type="inferred from homology"/>
<keyword evidence="6 7" id="KW-0472">Membrane</keyword>
<feature type="transmembrane region" description="Helical" evidence="7">
    <location>
        <begin position="122"/>
        <end position="151"/>
    </location>
</feature>
<evidence type="ECO:0000256" key="7">
    <source>
        <dbReference type="RuleBase" id="RU363032"/>
    </source>
</evidence>
<organism evidence="9 10">
    <name type="scientific">Streptomonospora nanhaiensis</name>
    <dbReference type="NCBI Taxonomy" id="1323731"/>
    <lineage>
        <taxon>Bacteria</taxon>
        <taxon>Bacillati</taxon>
        <taxon>Actinomycetota</taxon>
        <taxon>Actinomycetes</taxon>
        <taxon>Streptosporangiales</taxon>
        <taxon>Nocardiopsidaceae</taxon>
        <taxon>Streptomonospora</taxon>
    </lineage>
</organism>
<feature type="transmembrane region" description="Helical" evidence="7">
    <location>
        <begin position="20"/>
        <end position="41"/>
    </location>
</feature>
<evidence type="ECO:0000256" key="6">
    <source>
        <dbReference type="ARBA" id="ARBA00023136"/>
    </source>
</evidence>
<comment type="subcellular location">
    <subcellularLocation>
        <location evidence="1 7">Cell membrane</location>
        <topology evidence="1 7">Multi-pass membrane protein</topology>
    </subcellularLocation>
</comment>
<keyword evidence="10" id="KW-1185">Reference proteome</keyword>
<keyword evidence="4 7" id="KW-0812">Transmembrane</keyword>
<dbReference type="PROSITE" id="PS50928">
    <property type="entry name" value="ABC_TM1"/>
    <property type="match status" value="1"/>
</dbReference>
<dbReference type="InterPro" id="IPR000515">
    <property type="entry name" value="MetI-like"/>
</dbReference>
<reference evidence="9 10" key="1">
    <citation type="submission" date="2020-07" db="EMBL/GenBank/DDBJ databases">
        <title>Sequencing the genomes of 1000 actinobacteria strains.</title>
        <authorList>
            <person name="Klenk H.-P."/>
        </authorList>
    </citation>
    <scope>NUCLEOTIDE SEQUENCE [LARGE SCALE GENOMIC DNA]</scope>
    <source>
        <strain evidence="9 10">DSM 45927</strain>
    </source>
</reference>
<feature type="domain" description="ABC transmembrane type-1" evidence="8">
    <location>
        <begin position="73"/>
        <end position="257"/>
    </location>
</feature>
<keyword evidence="5 7" id="KW-1133">Transmembrane helix</keyword>
<dbReference type="EMBL" id="JACCFO010000001">
    <property type="protein sequence ID" value="NYI95352.1"/>
    <property type="molecule type" value="Genomic_DNA"/>
</dbReference>
<dbReference type="Pfam" id="PF00528">
    <property type="entry name" value="BPD_transp_1"/>
    <property type="match status" value="1"/>
</dbReference>
<dbReference type="Proteomes" id="UP000575985">
    <property type="component" value="Unassembled WGS sequence"/>
</dbReference>
<protein>
    <submittedName>
        <fullName evidence="9">ABC-type nitrate/sulfonate/bicarbonate transport system permease component</fullName>
    </submittedName>
</protein>
<evidence type="ECO:0000259" key="8">
    <source>
        <dbReference type="PROSITE" id="PS50928"/>
    </source>
</evidence>
<evidence type="ECO:0000313" key="9">
    <source>
        <dbReference type="EMBL" id="NYI95352.1"/>
    </source>
</evidence>
<accession>A0A853BLF7</accession>
<dbReference type="Gene3D" id="1.10.3720.10">
    <property type="entry name" value="MetI-like"/>
    <property type="match status" value="1"/>
</dbReference>
<dbReference type="GO" id="GO:0005886">
    <property type="term" value="C:plasma membrane"/>
    <property type="evidence" value="ECO:0007669"/>
    <property type="project" value="UniProtKB-SubCell"/>
</dbReference>
<feature type="transmembrane region" description="Helical" evidence="7">
    <location>
        <begin position="200"/>
        <end position="224"/>
    </location>
</feature>
<evidence type="ECO:0000256" key="5">
    <source>
        <dbReference type="ARBA" id="ARBA00022989"/>
    </source>
</evidence>
<sequence>MSAPTTRPAGATAGGGLLRAGLRVLEVVLLPAVLIAVWWVASVTSGLYYLPTPGEIAATFAELWFSERFFEDVLPSVARLLGGFALAGVLGVGLGIVLGLSPRLRAVVEPVLEFFRAIPPPVLVPLLMLLVGVNTSMKLAVIVSGAVWPILLNTIEGVRAVDPVLVDTCRCYGVRGRRWLTTLVLRSASPQIMAGLRQGLSIAIILMVISEMFASSSGLGYSIIQFQRGFAIPEMWSGIVLLGLLGFLLALLFGLVERRVLNWYHGVRAAAKGE</sequence>
<gene>
    <name evidence="9" type="ORF">HNR12_001629</name>
</gene>
<evidence type="ECO:0000256" key="2">
    <source>
        <dbReference type="ARBA" id="ARBA00022448"/>
    </source>
</evidence>
<dbReference type="GO" id="GO:0055085">
    <property type="term" value="P:transmembrane transport"/>
    <property type="evidence" value="ECO:0007669"/>
    <property type="project" value="InterPro"/>
</dbReference>
<name>A0A853BLF7_9ACTN</name>
<feature type="transmembrane region" description="Helical" evidence="7">
    <location>
        <begin position="236"/>
        <end position="256"/>
    </location>
</feature>
<feature type="transmembrane region" description="Helical" evidence="7">
    <location>
        <begin position="77"/>
        <end position="102"/>
    </location>
</feature>
<keyword evidence="3" id="KW-1003">Cell membrane</keyword>
<evidence type="ECO:0000256" key="1">
    <source>
        <dbReference type="ARBA" id="ARBA00004651"/>
    </source>
</evidence>
<dbReference type="InterPro" id="IPR035906">
    <property type="entry name" value="MetI-like_sf"/>
</dbReference>
<dbReference type="AlphaFoldDB" id="A0A853BLF7"/>
<evidence type="ECO:0000313" key="10">
    <source>
        <dbReference type="Proteomes" id="UP000575985"/>
    </source>
</evidence>
<evidence type="ECO:0000256" key="3">
    <source>
        <dbReference type="ARBA" id="ARBA00022475"/>
    </source>
</evidence>
<evidence type="ECO:0000256" key="4">
    <source>
        <dbReference type="ARBA" id="ARBA00022692"/>
    </source>
</evidence>
<dbReference type="SUPFAM" id="SSF161098">
    <property type="entry name" value="MetI-like"/>
    <property type="match status" value="1"/>
</dbReference>
<comment type="similarity">
    <text evidence="7">Belongs to the binding-protein-dependent transport system permease family.</text>
</comment>
<dbReference type="CDD" id="cd06261">
    <property type="entry name" value="TM_PBP2"/>
    <property type="match status" value="1"/>
</dbReference>
<dbReference type="PANTHER" id="PTHR30151">
    <property type="entry name" value="ALKANE SULFONATE ABC TRANSPORTER-RELATED, MEMBRANE SUBUNIT"/>
    <property type="match status" value="1"/>
</dbReference>
<keyword evidence="2 7" id="KW-0813">Transport</keyword>
<dbReference type="RefSeq" id="WP_179766882.1">
    <property type="nucleotide sequence ID" value="NZ_JACCFO010000001.1"/>
</dbReference>